<keyword evidence="8 18" id="KW-0812">Transmembrane</keyword>
<feature type="transmembrane region" description="Helical" evidence="18">
    <location>
        <begin position="211"/>
        <end position="233"/>
    </location>
</feature>
<evidence type="ECO:0000256" key="14">
    <source>
        <dbReference type="ARBA" id="ARBA00023128"/>
    </source>
</evidence>
<comment type="similarity">
    <text evidence="5">Belongs to the ATG27 family.</text>
</comment>
<keyword evidence="11 18" id="KW-1133">Transmembrane helix</keyword>
<dbReference type="Gene3D" id="2.70.130.10">
    <property type="entry name" value="Mannose-6-phosphate receptor binding domain"/>
    <property type="match status" value="1"/>
</dbReference>
<evidence type="ECO:0000256" key="11">
    <source>
        <dbReference type="ARBA" id="ARBA00022989"/>
    </source>
</evidence>
<evidence type="ECO:0000259" key="19">
    <source>
        <dbReference type="PROSITE" id="PS51914"/>
    </source>
</evidence>
<keyword evidence="16" id="KW-1015">Disulfide bond</keyword>
<dbReference type="AlphaFoldDB" id="A0A9D4C966"/>
<dbReference type="PANTHER" id="PTHR15071">
    <property type="entry name" value="MANNOSE-6-PHOSPHATE RECEPTOR FAMILY MEMBER"/>
    <property type="match status" value="1"/>
</dbReference>
<keyword evidence="21" id="KW-1185">Reference proteome</keyword>
<dbReference type="GO" id="GO:0031966">
    <property type="term" value="C:mitochondrial membrane"/>
    <property type="evidence" value="ECO:0007669"/>
    <property type="project" value="UniProtKB-SubCell"/>
</dbReference>
<reference evidence="20" key="2">
    <citation type="submission" date="2020-11" db="EMBL/GenBank/DDBJ databases">
        <authorList>
            <person name="McCartney M.A."/>
            <person name="Auch B."/>
            <person name="Kono T."/>
            <person name="Mallez S."/>
            <person name="Becker A."/>
            <person name="Gohl D.M."/>
            <person name="Silverstein K.A.T."/>
            <person name="Koren S."/>
            <person name="Bechman K.B."/>
            <person name="Herman A."/>
            <person name="Abrahante J.E."/>
            <person name="Garbe J."/>
        </authorList>
    </citation>
    <scope>NUCLEOTIDE SEQUENCE</scope>
    <source>
        <strain evidence="20">Duluth1</strain>
        <tissue evidence="20">Whole animal</tissue>
    </source>
</reference>
<dbReference type="SUPFAM" id="SSF50911">
    <property type="entry name" value="Mannose 6-phosphate receptor domain"/>
    <property type="match status" value="1"/>
</dbReference>
<evidence type="ECO:0000313" key="20">
    <source>
        <dbReference type="EMBL" id="KAH3719278.1"/>
    </source>
</evidence>
<keyword evidence="7" id="KW-0813">Transport</keyword>
<dbReference type="PANTHER" id="PTHR15071:SF0">
    <property type="entry name" value="MANNOSE 6-PHOSPHATE RECEPTOR-LIKE PROTEIN 1"/>
    <property type="match status" value="1"/>
</dbReference>
<dbReference type="GO" id="GO:0015031">
    <property type="term" value="P:protein transport"/>
    <property type="evidence" value="ECO:0007669"/>
    <property type="project" value="UniProtKB-KW"/>
</dbReference>
<name>A0A9D4C966_DREPO</name>
<evidence type="ECO:0000256" key="4">
    <source>
        <dbReference type="ARBA" id="ARBA00004472"/>
    </source>
</evidence>
<evidence type="ECO:0000256" key="9">
    <source>
        <dbReference type="ARBA" id="ARBA00022729"/>
    </source>
</evidence>
<dbReference type="GO" id="GO:0006914">
    <property type="term" value="P:autophagy"/>
    <property type="evidence" value="ECO:0007669"/>
    <property type="project" value="UniProtKB-KW"/>
</dbReference>
<proteinExistence type="inferred from homology"/>
<evidence type="ECO:0000256" key="17">
    <source>
        <dbReference type="ARBA" id="ARBA00023329"/>
    </source>
</evidence>
<protein>
    <recommendedName>
        <fullName evidence="6">Autophagy-related protein 27</fullName>
    </recommendedName>
</protein>
<keyword evidence="13" id="KW-0333">Golgi apparatus</keyword>
<dbReference type="GO" id="GO:0000139">
    <property type="term" value="C:Golgi membrane"/>
    <property type="evidence" value="ECO:0007669"/>
    <property type="project" value="UniProtKB-SubCell"/>
</dbReference>
<keyword evidence="17" id="KW-0968">Cytoplasmic vesicle</keyword>
<gene>
    <name evidence="20" type="ORF">DPMN_062110</name>
</gene>
<evidence type="ECO:0000256" key="7">
    <source>
        <dbReference type="ARBA" id="ARBA00022448"/>
    </source>
</evidence>
<evidence type="ECO:0000256" key="2">
    <source>
        <dbReference type="ARBA" id="ARBA00004358"/>
    </source>
</evidence>
<evidence type="ECO:0000256" key="10">
    <source>
        <dbReference type="ARBA" id="ARBA00022927"/>
    </source>
</evidence>
<dbReference type="GO" id="GO:0034045">
    <property type="term" value="C:phagophore assembly site membrane"/>
    <property type="evidence" value="ECO:0007669"/>
    <property type="project" value="UniProtKB-SubCell"/>
</dbReference>
<evidence type="ECO:0000313" key="21">
    <source>
        <dbReference type="Proteomes" id="UP000828390"/>
    </source>
</evidence>
<feature type="transmembrane region" description="Helical" evidence="18">
    <location>
        <begin position="20"/>
        <end position="42"/>
    </location>
</feature>
<evidence type="ECO:0000256" key="13">
    <source>
        <dbReference type="ARBA" id="ARBA00023034"/>
    </source>
</evidence>
<keyword evidence="15 18" id="KW-0472">Membrane</keyword>
<evidence type="ECO:0000256" key="12">
    <source>
        <dbReference type="ARBA" id="ARBA00023006"/>
    </source>
</evidence>
<dbReference type="FunFam" id="2.70.130.10:FF:000029">
    <property type="entry name" value="uncharacterized protein LOC100184158"/>
    <property type="match status" value="1"/>
</dbReference>
<comment type="subcellular location">
    <subcellularLocation>
        <location evidence="2">Cytoplasmic vesicle membrane</location>
        <topology evidence="2">Single-pass type I membrane protein</topology>
    </subcellularLocation>
    <subcellularLocation>
        <location evidence="3">Golgi apparatus membrane</location>
    </subcellularLocation>
    <subcellularLocation>
        <location evidence="1">Mitochondrion membrane</location>
        <topology evidence="1">Single-pass membrane protein</topology>
    </subcellularLocation>
    <subcellularLocation>
        <location evidence="4">Preautophagosomal structure membrane</location>
        <topology evidence="4">Single-pass type I membrane protein</topology>
    </subcellularLocation>
</comment>
<feature type="domain" description="MRH" evidence="19">
    <location>
        <begin position="52"/>
        <end position="191"/>
    </location>
</feature>
<dbReference type="GO" id="GO:0010008">
    <property type="term" value="C:endosome membrane"/>
    <property type="evidence" value="ECO:0007669"/>
    <property type="project" value="UniProtKB-SubCell"/>
</dbReference>
<evidence type="ECO:0000256" key="8">
    <source>
        <dbReference type="ARBA" id="ARBA00022692"/>
    </source>
</evidence>
<evidence type="ECO:0000256" key="6">
    <source>
        <dbReference type="ARBA" id="ARBA00013776"/>
    </source>
</evidence>
<evidence type="ECO:0000256" key="1">
    <source>
        <dbReference type="ARBA" id="ARBA00004304"/>
    </source>
</evidence>
<evidence type="ECO:0000256" key="18">
    <source>
        <dbReference type="SAM" id="Phobius"/>
    </source>
</evidence>
<keyword evidence="10" id="KW-0653">Protein transport</keyword>
<dbReference type="InterPro" id="IPR044865">
    <property type="entry name" value="MRH_dom"/>
</dbReference>
<organism evidence="20 21">
    <name type="scientific">Dreissena polymorpha</name>
    <name type="common">Zebra mussel</name>
    <name type="synonym">Mytilus polymorpha</name>
    <dbReference type="NCBI Taxonomy" id="45954"/>
    <lineage>
        <taxon>Eukaryota</taxon>
        <taxon>Metazoa</taxon>
        <taxon>Spiralia</taxon>
        <taxon>Lophotrochozoa</taxon>
        <taxon>Mollusca</taxon>
        <taxon>Bivalvia</taxon>
        <taxon>Autobranchia</taxon>
        <taxon>Heteroconchia</taxon>
        <taxon>Euheterodonta</taxon>
        <taxon>Imparidentia</taxon>
        <taxon>Neoheterodontei</taxon>
        <taxon>Myida</taxon>
        <taxon>Dreissenoidea</taxon>
        <taxon>Dreissenidae</taxon>
        <taxon>Dreissena</taxon>
    </lineage>
</organism>
<dbReference type="EMBL" id="JAIWYP010000013">
    <property type="protein sequence ID" value="KAH3719278.1"/>
    <property type="molecule type" value="Genomic_DNA"/>
</dbReference>
<dbReference type="InterPro" id="IPR009011">
    <property type="entry name" value="Man6P_isomerase_rcpt-bd_dom_sf"/>
</dbReference>
<keyword evidence="14" id="KW-0496">Mitochondrion</keyword>
<keyword evidence="12" id="KW-0072">Autophagy</keyword>
<keyword evidence="9" id="KW-0732">Signal</keyword>
<dbReference type="InterPro" id="IPR018939">
    <property type="entry name" value="Autophagy-rel_prot_27"/>
</dbReference>
<evidence type="ECO:0000256" key="5">
    <source>
        <dbReference type="ARBA" id="ARBA00005363"/>
    </source>
</evidence>
<dbReference type="OrthoDB" id="29460at2759"/>
<dbReference type="Proteomes" id="UP000828390">
    <property type="component" value="Unassembled WGS sequence"/>
</dbReference>
<dbReference type="Pfam" id="PF09451">
    <property type="entry name" value="ATG27"/>
    <property type="match status" value="1"/>
</dbReference>
<evidence type="ECO:0000256" key="15">
    <source>
        <dbReference type="ARBA" id="ARBA00023136"/>
    </source>
</evidence>
<dbReference type="PROSITE" id="PS51914">
    <property type="entry name" value="MRH"/>
    <property type="match status" value="1"/>
</dbReference>
<reference evidence="20" key="1">
    <citation type="journal article" date="2019" name="bioRxiv">
        <title>The Genome of the Zebra Mussel, Dreissena polymorpha: A Resource for Invasive Species Research.</title>
        <authorList>
            <person name="McCartney M.A."/>
            <person name="Auch B."/>
            <person name="Kono T."/>
            <person name="Mallez S."/>
            <person name="Zhang Y."/>
            <person name="Obille A."/>
            <person name="Becker A."/>
            <person name="Abrahante J.E."/>
            <person name="Garbe J."/>
            <person name="Badalamenti J.P."/>
            <person name="Herman A."/>
            <person name="Mangelson H."/>
            <person name="Liachko I."/>
            <person name="Sullivan S."/>
            <person name="Sone E.D."/>
            <person name="Koren S."/>
            <person name="Silverstein K.A.T."/>
            <person name="Beckman K.B."/>
            <person name="Gohl D.M."/>
        </authorList>
    </citation>
    <scope>NUCLEOTIDE SEQUENCE</scope>
    <source>
        <strain evidence="20">Duluth1</strain>
        <tissue evidence="20">Whole animal</tissue>
    </source>
</reference>
<evidence type="ECO:0000256" key="16">
    <source>
        <dbReference type="ARBA" id="ARBA00023157"/>
    </source>
</evidence>
<sequence>MYFLQHYLTALMLFFNINSFKMNTLFNVMFTNLIIGLIVLTVNCQRRCDQIDLCSCKMDDGSILDLTSLGNTDNTPRFKDVQCAAEMNFYSFNPCQPFTEKSCTDAAVCILNPDLTESISIGDAAKAAFQYNQEQQAVIVAYTSGTIVDLKLSEIVLKCDESACTPSIVANGQQSAGDFQLTLTTVCACPNGCDAKGPKRCKNSGAGSLSAGSYLCIIFFIVIILYLIGGLIFMKFVRKKDGIEIFPHITFWRSVPVLVQSGAKFTVSKVTRKEVTYDKI</sequence>
<evidence type="ECO:0000256" key="3">
    <source>
        <dbReference type="ARBA" id="ARBA00004394"/>
    </source>
</evidence>
<comment type="caution">
    <text evidence="20">The sequence shown here is derived from an EMBL/GenBank/DDBJ whole genome shotgun (WGS) entry which is preliminary data.</text>
</comment>
<dbReference type="GO" id="GO:0005802">
    <property type="term" value="C:trans-Golgi network"/>
    <property type="evidence" value="ECO:0007669"/>
    <property type="project" value="TreeGrafter"/>
</dbReference>
<accession>A0A9D4C966</accession>